<accession>A0A813LTA2</accession>
<feature type="region of interest" description="Disordered" evidence="1">
    <location>
        <begin position="1"/>
        <end position="21"/>
    </location>
</feature>
<keyword evidence="2" id="KW-0472">Membrane</keyword>
<keyword evidence="2" id="KW-0812">Transmembrane</keyword>
<dbReference type="EMBL" id="CAJNNW010036743">
    <property type="protein sequence ID" value="CAE8737209.1"/>
    <property type="molecule type" value="Genomic_DNA"/>
</dbReference>
<dbReference type="AlphaFoldDB" id="A0A813LTA2"/>
<organism evidence="3 4">
    <name type="scientific">Polarella glacialis</name>
    <name type="common">Dinoflagellate</name>
    <dbReference type="NCBI Taxonomy" id="89957"/>
    <lineage>
        <taxon>Eukaryota</taxon>
        <taxon>Sar</taxon>
        <taxon>Alveolata</taxon>
        <taxon>Dinophyceae</taxon>
        <taxon>Suessiales</taxon>
        <taxon>Suessiaceae</taxon>
        <taxon>Polarella</taxon>
    </lineage>
</organism>
<name>A0A813LTA2_POLGL</name>
<evidence type="ECO:0000313" key="3">
    <source>
        <dbReference type="EMBL" id="CAE8737209.1"/>
    </source>
</evidence>
<comment type="caution">
    <text evidence="3">The sequence shown here is derived from an EMBL/GenBank/DDBJ whole genome shotgun (WGS) entry which is preliminary data.</text>
</comment>
<gene>
    <name evidence="3" type="ORF">PGLA2088_LOCUS48664</name>
</gene>
<evidence type="ECO:0000313" key="4">
    <source>
        <dbReference type="Proteomes" id="UP000626109"/>
    </source>
</evidence>
<keyword evidence="2" id="KW-1133">Transmembrane helix</keyword>
<dbReference type="Proteomes" id="UP000626109">
    <property type="component" value="Unassembled WGS sequence"/>
</dbReference>
<feature type="transmembrane region" description="Helical" evidence="2">
    <location>
        <begin position="35"/>
        <end position="55"/>
    </location>
</feature>
<proteinExistence type="predicted"/>
<evidence type="ECO:0000256" key="2">
    <source>
        <dbReference type="SAM" id="Phobius"/>
    </source>
</evidence>
<sequence length="696" mass="70212">MARTAGSRPMDSQHAPAAAASHLVAGKGRPPLTQMMAVGVLMSMAFLIVYMYQVIDGLHREQQGLHREQQGLLREQHEMRTQISQLAGSDQYPSGSSNRLVTQQVRPEFLEARRFGPEVGLRTLEGADTFAEAERRKLAAIFTTGQTAGVGCYELDDAAVNTIDVSSLTGCNSKVCPDCFVTPATLSQGTTLTIQACSGAQWVRSTTRTGIWVYTFINTHATYTVTVVDNGGGVTYKIPAGSFVTAYCASALGTTNRLYFPSTDLPTLTVDSGFTLSAGAFDASSSTGAFTTSSGTVTLSGNTAISGASTFVTGTGAISLNGHTTVGPSAPKTFNVGVSGTAGATSLFGALTVGDTSNTAATAVYGTFLQTGAYTFGTGTGTITLNGHTTVATAKNLHMTAGGAGTFQTGTGSATLNGDTTISGSGTFTTGSGVVQLNGDTTVGPSASRTFTVGVSGIAGATTLYGSLTVGDSSNNAATTLVGSFVQSGLNTFATGTGTISLNGDTTVASAKNLQMAAGGSGSFQTGTGSVTLNGNTQISSSNTFTTGTGAVELSGTTLVTAGKTFTVGSAITAAAGTNNVQLFGDVFIGGSTTGQATSLTIYGNVAFTNDGNPKTFTSSHTTHTFDGDIGIGAGYDLTMAGTGAGTFTTGTGTVQINGATTIATGKTFTALDAGPNAMKCAADNLQSNLYCRASR</sequence>
<evidence type="ECO:0000256" key="1">
    <source>
        <dbReference type="SAM" id="MobiDB-lite"/>
    </source>
</evidence>
<protein>
    <submittedName>
        <fullName evidence="3">Uncharacterized protein</fullName>
    </submittedName>
</protein>
<reference evidence="3" key="1">
    <citation type="submission" date="2021-02" db="EMBL/GenBank/DDBJ databases">
        <authorList>
            <person name="Dougan E. K."/>
            <person name="Rhodes N."/>
            <person name="Thang M."/>
            <person name="Chan C."/>
        </authorList>
    </citation>
    <scope>NUCLEOTIDE SEQUENCE</scope>
</reference>